<comment type="similarity">
    <text evidence="3">Belongs to the binding-protein-dependent transport system permease family. HisMQ subfamily.</text>
</comment>
<evidence type="ECO:0000256" key="7">
    <source>
        <dbReference type="ARBA" id="ARBA00022970"/>
    </source>
</evidence>
<dbReference type="Proteomes" id="UP001194539">
    <property type="component" value="Unassembled WGS sequence"/>
</dbReference>
<keyword evidence="5" id="KW-1003">Cell membrane</keyword>
<evidence type="ECO:0000256" key="6">
    <source>
        <dbReference type="ARBA" id="ARBA00022692"/>
    </source>
</evidence>
<keyword evidence="8 10" id="KW-1133">Transmembrane helix</keyword>
<dbReference type="InterPro" id="IPR043429">
    <property type="entry name" value="ArtM/GltK/GlnP/TcyL/YhdX-like"/>
</dbReference>
<dbReference type="InterPro" id="IPR010065">
    <property type="entry name" value="AA_ABC_transptr_permease_3TM"/>
</dbReference>
<evidence type="ECO:0000259" key="11">
    <source>
        <dbReference type="PROSITE" id="PS50928"/>
    </source>
</evidence>
<dbReference type="PANTHER" id="PTHR30614:SF20">
    <property type="entry name" value="GLUTAMINE TRANSPORT SYSTEM PERMEASE PROTEIN GLNP"/>
    <property type="match status" value="1"/>
</dbReference>
<keyword evidence="4 10" id="KW-0813">Transport</keyword>
<dbReference type="Pfam" id="PF00528">
    <property type="entry name" value="BPD_transp_1"/>
    <property type="match status" value="1"/>
</dbReference>
<dbReference type="EMBL" id="JACEGD010000035">
    <property type="protein sequence ID" value="MBH5390675.1"/>
    <property type="molecule type" value="Genomic_DNA"/>
</dbReference>
<evidence type="ECO:0000256" key="10">
    <source>
        <dbReference type="RuleBase" id="RU363032"/>
    </source>
</evidence>
<dbReference type="SUPFAM" id="SSF161098">
    <property type="entry name" value="MetI-like"/>
    <property type="match status" value="1"/>
</dbReference>
<protein>
    <submittedName>
        <fullName evidence="12">Amino acid ABC transporter permease</fullName>
    </submittedName>
</protein>
<feature type="transmembrane region" description="Helical" evidence="10">
    <location>
        <begin position="15"/>
        <end position="37"/>
    </location>
</feature>
<keyword evidence="7" id="KW-0029">Amino-acid transport</keyword>
<evidence type="ECO:0000256" key="9">
    <source>
        <dbReference type="ARBA" id="ARBA00023136"/>
    </source>
</evidence>
<reference evidence="12 13" key="1">
    <citation type="submission" date="2020-07" db="EMBL/GenBank/DDBJ databases">
        <title>Bradyrhizobium diversity isolated from nodules of indigenous legumes of Western Australia.</title>
        <authorList>
            <person name="Klepa M.S."/>
        </authorList>
    </citation>
    <scope>NUCLEOTIDE SEQUENCE [LARGE SCALE GENOMIC DNA]</scope>
    <source>
        <strain evidence="12 13">CNPSo 4019</strain>
    </source>
</reference>
<sequence length="239" mass="25800">MMAILEYWPVLLKGLWITVTVSLCTIIGGAIGAVIIGGLRLSSSTAVRVATMVFVELWRSPSALVWLFWVYYALPMVTGTRINPLTAAILVLLLEASVYGSEVVRSGLEAVNRGQSDACYALGLNKSQSFIKVVLPQALSQIVPGFGSMARTMFKWTAIVSFIGVQDLLYVSQFVRAQTFETTKVFLLLAVVYWILCLGVAFAFRALEQVLPLNRALRAAQASSSASQLGDNVSAIGAA</sequence>
<dbReference type="Gene3D" id="1.10.3720.10">
    <property type="entry name" value="MetI-like"/>
    <property type="match status" value="1"/>
</dbReference>
<feature type="transmembrane region" description="Helical" evidence="10">
    <location>
        <begin position="185"/>
        <end position="207"/>
    </location>
</feature>
<evidence type="ECO:0000256" key="3">
    <source>
        <dbReference type="ARBA" id="ARBA00010072"/>
    </source>
</evidence>
<evidence type="ECO:0000313" key="12">
    <source>
        <dbReference type="EMBL" id="MBH5390675.1"/>
    </source>
</evidence>
<comment type="caution">
    <text evidence="12">The sequence shown here is derived from an EMBL/GenBank/DDBJ whole genome shotgun (WGS) entry which is preliminary data.</text>
</comment>
<evidence type="ECO:0000256" key="4">
    <source>
        <dbReference type="ARBA" id="ARBA00022448"/>
    </source>
</evidence>
<organism evidence="12 13">
    <name type="scientific">Bradyrhizobium diversitatis</name>
    <dbReference type="NCBI Taxonomy" id="2755406"/>
    <lineage>
        <taxon>Bacteria</taxon>
        <taxon>Pseudomonadati</taxon>
        <taxon>Pseudomonadota</taxon>
        <taxon>Alphaproteobacteria</taxon>
        <taxon>Hyphomicrobiales</taxon>
        <taxon>Nitrobacteraceae</taxon>
        <taxon>Bradyrhizobium</taxon>
    </lineage>
</organism>
<feature type="transmembrane region" description="Helical" evidence="10">
    <location>
        <begin position="156"/>
        <end position="173"/>
    </location>
</feature>
<keyword evidence="13" id="KW-1185">Reference proteome</keyword>
<accession>A0ABS0PCA5</accession>
<evidence type="ECO:0000256" key="8">
    <source>
        <dbReference type="ARBA" id="ARBA00022989"/>
    </source>
</evidence>
<keyword evidence="6 10" id="KW-0812">Transmembrane</keyword>
<dbReference type="PROSITE" id="PS50928">
    <property type="entry name" value="ABC_TM1"/>
    <property type="match status" value="1"/>
</dbReference>
<dbReference type="NCBIfam" id="TIGR01726">
    <property type="entry name" value="HEQRo_perm_3TM"/>
    <property type="match status" value="1"/>
</dbReference>
<evidence type="ECO:0000256" key="5">
    <source>
        <dbReference type="ARBA" id="ARBA00022475"/>
    </source>
</evidence>
<dbReference type="RefSeq" id="WP_197968655.1">
    <property type="nucleotide sequence ID" value="NZ_JACEGD010000035.1"/>
</dbReference>
<gene>
    <name evidence="12" type="ORF">H1B27_31040</name>
</gene>
<dbReference type="CDD" id="cd06261">
    <property type="entry name" value="TM_PBP2"/>
    <property type="match status" value="1"/>
</dbReference>
<comment type="subcellular location">
    <subcellularLocation>
        <location evidence="2">Cell inner membrane</location>
        <topology evidence="2">Multi-pass membrane protein</topology>
    </subcellularLocation>
    <subcellularLocation>
        <location evidence="10">Cell membrane</location>
        <topology evidence="10">Multi-pass membrane protein</topology>
    </subcellularLocation>
</comment>
<evidence type="ECO:0000256" key="2">
    <source>
        <dbReference type="ARBA" id="ARBA00004429"/>
    </source>
</evidence>
<proteinExistence type="inferred from homology"/>
<evidence type="ECO:0000256" key="1">
    <source>
        <dbReference type="ARBA" id="ARBA00003159"/>
    </source>
</evidence>
<dbReference type="InterPro" id="IPR035906">
    <property type="entry name" value="MetI-like_sf"/>
</dbReference>
<name>A0ABS0PCA5_9BRAD</name>
<comment type="function">
    <text evidence="1">Part of the binding-protein-dependent transport system for glutamine; probably responsible for the translocation of the substrate across the membrane.</text>
</comment>
<dbReference type="PANTHER" id="PTHR30614">
    <property type="entry name" value="MEMBRANE COMPONENT OF AMINO ACID ABC TRANSPORTER"/>
    <property type="match status" value="1"/>
</dbReference>
<evidence type="ECO:0000313" key="13">
    <source>
        <dbReference type="Proteomes" id="UP001194539"/>
    </source>
</evidence>
<feature type="transmembrane region" description="Helical" evidence="10">
    <location>
        <begin position="49"/>
        <end position="72"/>
    </location>
</feature>
<keyword evidence="9 10" id="KW-0472">Membrane</keyword>
<feature type="domain" description="ABC transmembrane type-1" evidence="11">
    <location>
        <begin position="15"/>
        <end position="204"/>
    </location>
</feature>
<dbReference type="InterPro" id="IPR000515">
    <property type="entry name" value="MetI-like"/>
</dbReference>